<dbReference type="Pfam" id="PF01370">
    <property type="entry name" value="Epimerase"/>
    <property type="match status" value="1"/>
</dbReference>
<proteinExistence type="predicted"/>
<organism evidence="2 3">
    <name type="scientific">Gordoniibacillus kamchatkensis</name>
    <dbReference type="NCBI Taxonomy" id="1590651"/>
    <lineage>
        <taxon>Bacteria</taxon>
        <taxon>Bacillati</taxon>
        <taxon>Bacillota</taxon>
        <taxon>Bacilli</taxon>
        <taxon>Bacillales</taxon>
        <taxon>Paenibacillaceae</taxon>
        <taxon>Gordoniibacillus</taxon>
    </lineage>
</organism>
<keyword evidence="3" id="KW-1185">Reference proteome</keyword>
<accession>A0ABR5AL18</accession>
<sequence length="335" mass="36855">MKVLFIGGTGIISEAVSKLAVETGIELVLFNRGQRQEAIPDGVRLIRGDIRDTAAAAEALRGESFDAVVDWISYTPEQVQPNIELLRGKTGQYVFISSASVYQKPATHYRITESTPLANPYWPYSRDKIACENVLLDAYRNDGFPVTIVRPSYTYGDTSIPASLNSWRHPWSLVDRMRAGKPIIVHGDGTSLWTMTHNTDFAKGFVPLLGNMNAIGHAFHITSDEVLDWNQIYRAIGKAAGVEPKLVHISSEFIGALSPDHIGGLLGDKAVSVVFDNSKIKSFAPGFTATVRFQQGIERSVRSFEAHPGKCTVDAEWNALMDRIIGAYQSSLPMN</sequence>
<dbReference type="CDD" id="cd05265">
    <property type="entry name" value="SDR_a1"/>
    <property type="match status" value="1"/>
</dbReference>
<reference evidence="2 3" key="1">
    <citation type="submission" date="2014-12" db="EMBL/GenBank/DDBJ databases">
        <title>Draft genome sequence of Paenibacillus kamchatkensis strain B-2647.</title>
        <authorList>
            <person name="Karlyshev A.V."/>
            <person name="Kudryashova E.B."/>
        </authorList>
    </citation>
    <scope>NUCLEOTIDE SEQUENCE [LARGE SCALE GENOMIC DNA]</scope>
    <source>
        <strain evidence="2 3">VKM B-2647</strain>
    </source>
</reference>
<evidence type="ECO:0000313" key="2">
    <source>
        <dbReference type="EMBL" id="KIL41660.1"/>
    </source>
</evidence>
<dbReference type="SUPFAM" id="SSF51735">
    <property type="entry name" value="NAD(P)-binding Rossmann-fold domains"/>
    <property type="match status" value="1"/>
</dbReference>
<dbReference type="InterPro" id="IPR001509">
    <property type="entry name" value="Epimerase_deHydtase"/>
</dbReference>
<protein>
    <submittedName>
        <fullName evidence="2">NAD-dependent dehydratase</fullName>
    </submittedName>
</protein>
<evidence type="ECO:0000259" key="1">
    <source>
        <dbReference type="Pfam" id="PF01370"/>
    </source>
</evidence>
<dbReference type="InterPro" id="IPR036291">
    <property type="entry name" value="NAD(P)-bd_dom_sf"/>
</dbReference>
<dbReference type="Gene3D" id="3.40.50.720">
    <property type="entry name" value="NAD(P)-binding Rossmann-like Domain"/>
    <property type="match status" value="1"/>
</dbReference>
<name>A0ABR5AL18_9BACL</name>
<dbReference type="PANTHER" id="PTHR43245">
    <property type="entry name" value="BIFUNCTIONAL POLYMYXIN RESISTANCE PROTEIN ARNA"/>
    <property type="match status" value="1"/>
</dbReference>
<feature type="domain" description="NAD-dependent epimerase/dehydratase" evidence="1">
    <location>
        <begin position="4"/>
        <end position="217"/>
    </location>
</feature>
<dbReference type="InterPro" id="IPR050177">
    <property type="entry name" value="Lipid_A_modif_metabolic_enz"/>
</dbReference>
<gene>
    <name evidence="2" type="ORF">SD70_05960</name>
</gene>
<comment type="caution">
    <text evidence="2">The sequence shown here is derived from an EMBL/GenBank/DDBJ whole genome shotgun (WGS) entry which is preliminary data.</text>
</comment>
<evidence type="ECO:0000313" key="3">
    <source>
        <dbReference type="Proteomes" id="UP000031967"/>
    </source>
</evidence>
<dbReference type="EMBL" id="JXAK01000007">
    <property type="protein sequence ID" value="KIL41660.1"/>
    <property type="molecule type" value="Genomic_DNA"/>
</dbReference>
<dbReference type="RefSeq" id="WP_041046534.1">
    <property type="nucleotide sequence ID" value="NZ_JXAK01000007.1"/>
</dbReference>
<dbReference type="Proteomes" id="UP000031967">
    <property type="component" value="Unassembled WGS sequence"/>
</dbReference>